<sequence>MNQQLIQQLKVLEKSHISLEVRTSKEAMNEILADEFWEIGSSGIIYDKEYCLEQGVVLTDMSLHHYHVQELSEGVALATYLVVDKTRQRNTWRSSIWKFIDDRWQLYFHQGTITKDSPELESLNGRSDVGLRSFSSNEK</sequence>
<accession>A0A838CNQ9</accession>
<keyword evidence="3" id="KW-1185">Reference proteome</keyword>
<reference evidence="2 3" key="1">
    <citation type="journal article" date="2004" name="Extremophiles">
        <title>Halobacillus locisalis sp. nov., a halophilic bacterium isolated from a marine solar saltern of the Yellow Sea in Korea.</title>
        <authorList>
            <person name="Yoon J.H."/>
            <person name="Kang K.H."/>
            <person name="Oh T.K."/>
            <person name="Park Y.H."/>
        </authorList>
    </citation>
    <scope>NUCLEOTIDE SEQUENCE [LARGE SCALE GENOMIC DNA]</scope>
    <source>
        <strain evidence="2 3">KCTC 3788</strain>
    </source>
</reference>
<comment type="caution">
    <text evidence="2">The sequence shown here is derived from an EMBL/GenBank/DDBJ whole genome shotgun (WGS) entry which is preliminary data.</text>
</comment>
<name>A0A838CNQ9_9BACI</name>
<dbReference type="EMBL" id="JACEFG010000001">
    <property type="protein sequence ID" value="MBA2173687.1"/>
    <property type="molecule type" value="Genomic_DNA"/>
</dbReference>
<dbReference type="SUPFAM" id="SSF54427">
    <property type="entry name" value="NTF2-like"/>
    <property type="match status" value="1"/>
</dbReference>
<evidence type="ECO:0000313" key="3">
    <source>
        <dbReference type="Proteomes" id="UP000571017"/>
    </source>
</evidence>
<dbReference type="Gene3D" id="3.10.450.50">
    <property type="match status" value="1"/>
</dbReference>
<dbReference type="Proteomes" id="UP000571017">
    <property type="component" value="Unassembled WGS sequence"/>
</dbReference>
<dbReference type="InterPro" id="IPR027843">
    <property type="entry name" value="DUF4440"/>
</dbReference>
<dbReference type="Pfam" id="PF14534">
    <property type="entry name" value="DUF4440"/>
    <property type="match status" value="1"/>
</dbReference>
<dbReference type="InterPro" id="IPR032710">
    <property type="entry name" value="NTF2-like_dom_sf"/>
</dbReference>
<evidence type="ECO:0000313" key="2">
    <source>
        <dbReference type="EMBL" id="MBA2173687.1"/>
    </source>
</evidence>
<proteinExistence type="predicted"/>
<feature type="domain" description="DUF4440" evidence="1">
    <location>
        <begin position="20"/>
        <end position="106"/>
    </location>
</feature>
<evidence type="ECO:0000259" key="1">
    <source>
        <dbReference type="Pfam" id="PF14534"/>
    </source>
</evidence>
<gene>
    <name evidence="2" type="ORF">H0266_02130</name>
</gene>
<organism evidence="2 3">
    <name type="scientific">Halobacillus locisalis</name>
    <dbReference type="NCBI Taxonomy" id="220753"/>
    <lineage>
        <taxon>Bacteria</taxon>
        <taxon>Bacillati</taxon>
        <taxon>Bacillota</taxon>
        <taxon>Bacilli</taxon>
        <taxon>Bacillales</taxon>
        <taxon>Bacillaceae</taxon>
        <taxon>Halobacillus</taxon>
    </lineage>
</organism>
<dbReference type="AlphaFoldDB" id="A0A838CNQ9"/>
<dbReference type="RefSeq" id="WP_181470731.1">
    <property type="nucleotide sequence ID" value="NZ_JACEFG010000001.1"/>
</dbReference>
<protein>
    <submittedName>
        <fullName evidence="2">DUF4440 domain-containing protein</fullName>
    </submittedName>
</protein>